<dbReference type="EMBL" id="MT840186">
    <property type="protein sequence ID" value="QNL31584.1"/>
    <property type="molecule type" value="Genomic_DNA"/>
</dbReference>
<proteinExistence type="predicted"/>
<evidence type="ECO:0000313" key="1">
    <source>
        <dbReference type="EMBL" id="QNL31584.1"/>
    </source>
</evidence>
<name>A0A7G9A4B1_9VIRU</name>
<sequence>MITPTQAHIYLVWAKNNNLEPVPVTSRHWNYRFKVVTTTKELGIGKERTRQVLAKVLKLLSEEKTISKATDLILKEYRKFN</sequence>
<accession>A0A7G9A4B1</accession>
<reference evidence="1" key="1">
    <citation type="submission" date="2020-07" db="EMBL/GenBank/DDBJ databases">
        <title>Dissolved microcystin release linked to lysis of a Microcystis spp. bloom in Lake Erie (USA) attributed to a novel cyanophage.</title>
        <authorList>
            <person name="McKindles K.M."/>
            <person name="Manes M.A."/>
            <person name="DeMarco J.R."/>
            <person name="McClure A."/>
            <person name="McKay R.M."/>
            <person name="Davis T.W."/>
            <person name="Bullerjahn G.S."/>
        </authorList>
    </citation>
    <scope>NUCLEOTIDE SEQUENCE</scope>
</reference>
<protein>
    <submittedName>
        <fullName evidence="1">Uncharacterized protein</fullName>
    </submittedName>
</protein>
<organism evidence="1">
    <name type="scientific">Bacteriophage sp</name>
    <dbReference type="NCBI Taxonomy" id="38018"/>
    <lineage>
        <taxon>Viruses</taxon>
    </lineage>
</organism>